<feature type="domain" description="YchJ-like middle NTF2-like" evidence="2">
    <location>
        <begin position="37"/>
        <end position="131"/>
    </location>
</feature>
<dbReference type="Gene3D" id="3.10.450.50">
    <property type="match status" value="1"/>
</dbReference>
<dbReference type="AlphaFoldDB" id="A0A2A9F1A6"/>
<reference evidence="3 4" key="1">
    <citation type="submission" date="2017-10" db="EMBL/GenBank/DDBJ databases">
        <title>Sequencing the genomes of 1000 actinobacteria strains.</title>
        <authorList>
            <person name="Klenk H.-P."/>
        </authorList>
    </citation>
    <scope>NUCLEOTIDE SEQUENCE [LARGE SCALE GENOMIC DNA]</scope>
    <source>
        <strain evidence="3 4">DSM 21863</strain>
    </source>
</reference>
<keyword evidence="4" id="KW-1185">Reference proteome</keyword>
<dbReference type="RefSeq" id="WP_098464939.1">
    <property type="nucleotide sequence ID" value="NZ_PDJJ01000001.1"/>
</dbReference>
<dbReference type="InterPro" id="IPR023006">
    <property type="entry name" value="YchJ-like"/>
</dbReference>
<dbReference type="EMBL" id="PDJJ01000001">
    <property type="protein sequence ID" value="PFG44783.1"/>
    <property type="molecule type" value="Genomic_DNA"/>
</dbReference>
<dbReference type="Pfam" id="PF17775">
    <property type="entry name" value="YchJ_M-like"/>
    <property type="match status" value="1"/>
</dbReference>
<evidence type="ECO:0000313" key="4">
    <source>
        <dbReference type="Proteomes" id="UP000224130"/>
    </source>
</evidence>
<dbReference type="InterPro" id="IPR032710">
    <property type="entry name" value="NTF2-like_dom_sf"/>
</dbReference>
<comment type="similarity">
    <text evidence="1">Belongs to the UPF0225 family.</text>
</comment>
<dbReference type="PANTHER" id="PTHR33747">
    <property type="entry name" value="UPF0225 PROTEIN SCO1677"/>
    <property type="match status" value="1"/>
</dbReference>
<dbReference type="PANTHER" id="PTHR33747:SF1">
    <property type="entry name" value="ADENYLATE CYCLASE-ASSOCIATED CAP C-TERMINAL DOMAIN-CONTAINING PROTEIN"/>
    <property type="match status" value="1"/>
</dbReference>
<evidence type="ECO:0000259" key="2">
    <source>
        <dbReference type="Pfam" id="PF17775"/>
    </source>
</evidence>
<protein>
    <recommendedName>
        <fullName evidence="1">UPF0225 protein ATJ88_3519</fullName>
    </recommendedName>
</protein>
<proteinExistence type="inferred from homology"/>
<sequence>MTDHGPVDDDARCPCLTGLPYGECCGPLHAGQRTAATAEALMRSRYSAFAALDEPYLLASWHPTTRPAYLELDPDQRWLRLDVLAVTGGGIFDTSGTVEFVATYRHDGHRGKLREVSRFVREAGRWFYVDGDVE</sequence>
<dbReference type="HAMAP" id="MF_00612">
    <property type="entry name" value="UPF0225"/>
    <property type="match status" value="1"/>
</dbReference>
<dbReference type="Proteomes" id="UP000224130">
    <property type="component" value="Unassembled WGS sequence"/>
</dbReference>
<evidence type="ECO:0000256" key="1">
    <source>
        <dbReference type="HAMAP-Rule" id="MF_00612"/>
    </source>
</evidence>
<evidence type="ECO:0000313" key="3">
    <source>
        <dbReference type="EMBL" id="PFG44783.1"/>
    </source>
</evidence>
<dbReference type="SUPFAM" id="SSF54427">
    <property type="entry name" value="NTF2-like"/>
    <property type="match status" value="1"/>
</dbReference>
<organism evidence="3 4">
    <name type="scientific">Isoptericola jiangsuensis</name>
    <dbReference type="NCBI Taxonomy" id="548579"/>
    <lineage>
        <taxon>Bacteria</taxon>
        <taxon>Bacillati</taxon>
        <taxon>Actinomycetota</taxon>
        <taxon>Actinomycetes</taxon>
        <taxon>Micrococcales</taxon>
        <taxon>Promicromonosporaceae</taxon>
        <taxon>Isoptericola</taxon>
    </lineage>
</organism>
<comment type="caution">
    <text evidence="3">The sequence shown here is derived from an EMBL/GenBank/DDBJ whole genome shotgun (WGS) entry which is preliminary data.</text>
</comment>
<dbReference type="InterPro" id="IPR048469">
    <property type="entry name" value="YchJ-like_M"/>
</dbReference>
<name>A0A2A9F1A6_9MICO</name>
<dbReference type="OrthoDB" id="21421at2"/>
<accession>A0A2A9F1A6</accession>
<gene>
    <name evidence="3" type="ORF">ATJ88_3519</name>
</gene>